<name>A0ABN7VVS7_GIGMA</name>
<dbReference type="EMBL" id="CAJVQB010023761">
    <property type="protein sequence ID" value="CAG8802622.1"/>
    <property type="molecule type" value="Genomic_DNA"/>
</dbReference>
<gene>
    <name evidence="2" type="ORF">GMARGA_LOCUS23452</name>
</gene>
<feature type="non-terminal residue" evidence="2">
    <location>
        <position position="204"/>
    </location>
</feature>
<evidence type="ECO:0000313" key="2">
    <source>
        <dbReference type="EMBL" id="CAG8802622.1"/>
    </source>
</evidence>
<dbReference type="InterPro" id="IPR006571">
    <property type="entry name" value="TLDc_dom"/>
</dbReference>
<dbReference type="Proteomes" id="UP000789901">
    <property type="component" value="Unassembled WGS sequence"/>
</dbReference>
<organism evidence="2 3">
    <name type="scientific">Gigaspora margarita</name>
    <dbReference type="NCBI Taxonomy" id="4874"/>
    <lineage>
        <taxon>Eukaryota</taxon>
        <taxon>Fungi</taxon>
        <taxon>Fungi incertae sedis</taxon>
        <taxon>Mucoromycota</taxon>
        <taxon>Glomeromycotina</taxon>
        <taxon>Glomeromycetes</taxon>
        <taxon>Diversisporales</taxon>
        <taxon>Gigasporaceae</taxon>
        <taxon>Gigaspora</taxon>
    </lineage>
</organism>
<comment type="caution">
    <text evidence="2">The sequence shown here is derived from an EMBL/GenBank/DDBJ whole genome shotgun (WGS) entry which is preliminary data.</text>
</comment>
<accession>A0ABN7VVS7</accession>
<sequence length="204" mass="24224">MSELRLKEHKLLNRVIQFWLDTNGFQDKKYLIKRIRFNQITDDEIKNIIRRYSNFCLESELLDLDTAKKLITWISRKQYNECWYKFELLFNMKHNGFKSETFHKKCDGKGSTIVIIELYNNDDLIDGYNPLDWESKNVWKKTKNSFLFQKHGALDGHICKKFNIKNGFEEKAIGCRNSNSLMFGATDLYISSNYCNVKGSHYES</sequence>
<protein>
    <submittedName>
        <fullName evidence="2">21282_t:CDS:1</fullName>
    </submittedName>
</protein>
<keyword evidence="3" id="KW-1185">Reference proteome</keyword>
<feature type="domain" description="TLDc" evidence="1">
    <location>
        <begin position="60"/>
        <end position="204"/>
    </location>
</feature>
<evidence type="ECO:0000313" key="3">
    <source>
        <dbReference type="Proteomes" id="UP000789901"/>
    </source>
</evidence>
<evidence type="ECO:0000259" key="1">
    <source>
        <dbReference type="PROSITE" id="PS51886"/>
    </source>
</evidence>
<reference evidence="2 3" key="1">
    <citation type="submission" date="2021-06" db="EMBL/GenBank/DDBJ databases">
        <authorList>
            <person name="Kallberg Y."/>
            <person name="Tangrot J."/>
            <person name="Rosling A."/>
        </authorList>
    </citation>
    <scope>NUCLEOTIDE SEQUENCE [LARGE SCALE GENOMIC DNA]</scope>
    <source>
        <strain evidence="2 3">120-4 pot B 10/14</strain>
    </source>
</reference>
<proteinExistence type="predicted"/>
<dbReference type="Pfam" id="PF07534">
    <property type="entry name" value="TLD"/>
    <property type="match status" value="1"/>
</dbReference>
<dbReference type="PROSITE" id="PS51886">
    <property type="entry name" value="TLDC"/>
    <property type="match status" value="1"/>
</dbReference>